<evidence type="ECO:0000313" key="3">
    <source>
        <dbReference type="Proteomes" id="UP001626550"/>
    </source>
</evidence>
<dbReference type="AlphaFoldDB" id="A0ABD2PWX3"/>
<dbReference type="InterPro" id="IPR033371">
    <property type="entry name" value="ARGLU1"/>
</dbReference>
<keyword evidence="1" id="KW-0175">Coiled coil</keyword>
<feature type="coiled-coil region" evidence="1">
    <location>
        <begin position="59"/>
        <end position="170"/>
    </location>
</feature>
<organism evidence="2 3">
    <name type="scientific">Cichlidogyrus casuarinus</name>
    <dbReference type="NCBI Taxonomy" id="1844966"/>
    <lineage>
        <taxon>Eukaryota</taxon>
        <taxon>Metazoa</taxon>
        <taxon>Spiralia</taxon>
        <taxon>Lophotrochozoa</taxon>
        <taxon>Platyhelminthes</taxon>
        <taxon>Monogenea</taxon>
        <taxon>Monopisthocotylea</taxon>
        <taxon>Dactylogyridea</taxon>
        <taxon>Ancyrocephalidae</taxon>
        <taxon>Cichlidogyrus</taxon>
    </lineage>
</organism>
<comment type="caution">
    <text evidence="2">The sequence shown here is derived from an EMBL/GenBank/DDBJ whole genome shotgun (WGS) entry which is preliminary data.</text>
</comment>
<dbReference type="Pfam" id="PF15346">
    <property type="entry name" value="ARGLU"/>
    <property type="match status" value="1"/>
</dbReference>
<proteinExistence type="predicted"/>
<dbReference type="PANTHER" id="PTHR31711">
    <property type="entry name" value="ARGININE AND GLUTAMATE-RICH PROTEIN 1"/>
    <property type="match status" value="1"/>
</dbReference>
<sequence>MVAEEEQKHNGKEVSEICPLSRKEEERIFLLRRQRWAESKILEEAVARKLEKYLQDSLAKLLEARKDQFEEEIRKRVHEGVEKIEARRRLEEEEKEREAKQAIARRKEEEKVQRELSERLEKEREQGLEEARRKEEAERVLKYQQELRILEEKQKKEVEEQKRIKREQEIILNRKHIRAKLSFSLKK</sequence>
<name>A0ABD2PWX3_9PLAT</name>
<keyword evidence="3" id="KW-1185">Reference proteome</keyword>
<dbReference type="EMBL" id="JBJKFK010001949">
    <property type="protein sequence ID" value="KAL3311930.1"/>
    <property type="molecule type" value="Genomic_DNA"/>
</dbReference>
<gene>
    <name evidence="2" type="primary">ARGLU1</name>
    <name evidence="2" type="ORF">Ciccas_009484</name>
</gene>
<dbReference type="PANTHER" id="PTHR31711:SF1">
    <property type="entry name" value="ARGININE AND GLUTAMATE-RICH PROTEIN 1"/>
    <property type="match status" value="1"/>
</dbReference>
<reference evidence="2 3" key="1">
    <citation type="submission" date="2024-11" db="EMBL/GenBank/DDBJ databases">
        <title>Adaptive evolution of stress response genes in parasites aligns with host niche diversity.</title>
        <authorList>
            <person name="Hahn C."/>
            <person name="Resl P."/>
        </authorList>
    </citation>
    <scope>NUCLEOTIDE SEQUENCE [LARGE SCALE GENOMIC DNA]</scope>
    <source>
        <strain evidence="2">EGGRZ-B1_66</strain>
        <tissue evidence="2">Body</tissue>
    </source>
</reference>
<accession>A0ABD2PWX3</accession>
<evidence type="ECO:0000313" key="2">
    <source>
        <dbReference type="EMBL" id="KAL3311930.1"/>
    </source>
</evidence>
<protein>
    <submittedName>
        <fullName evidence="2">Arginine and glutamate rich 1</fullName>
    </submittedName>
</protein>
<evidence type="ECO:0000256" key="1">
    <source>
        <dbReference type="SAM" id="Coils"/>
    </source>
</evidence>
<dbReference type="Proteomes" id="UP001626550">
    <property type="component" value="Unassembled WGS sequence"/>
</dbReference>